<keyword evidence="1" id="KW-1133">Transmembrane helix</keyword>
<organism evidence="2 3">
    <name type="scientific">Triparma verrucosa</name>
    <dbReference type="NCBI Taxonomy" id="1606542"/>
    <lineage>
        <taxon>Eukaryota</taxon>
        <taxon>Sar</taxon>
        <taxon>Stramenopiles</taxon>
        <taxon>Ochrophyta</taxon>
        <taxon>Bolidophyceae</taxon>
        <taxon>Parmales</taxon>
        <taxon>Triparmaceae</taxon>
        <taxon>Triparma</taxon>
    </lineage>
</organism>
<dbReference type="AlphaFoldDB" id="A0A9W7BUP8"/>
<keyword evidence="1" id="KW-0812">Transmembrane</keyword>
<gene>
    <name evidence="2" type="ORF">TrVE_jg4914</name>
</gene>
<name>A0A9W7BUP8_9STRA</name>
<evidence type="ECO:0000313" key="3">
    <source>
        <dbReference type="Proteomes" id="UP001165160"/>
    </source>
</evidence>
<dbReference type="Proteomes" id="UP001165160">
    <property type="component" value="Unassembled WGS sequence"/>
</dbReference>
<keyword evidence="3" id="KW-1185">Reference proteome</keyword>
<evidence type="ECO:0000313" key="2">
    <source>
        <dbReference type="EMBL" id="GMH94440.1"/>
    </source>
</evidence>
<proteinExistence type="predicted"/>
<sequence>MQPATSAYPPSLLQSRGSLILAACVFFLVFVSLKDYREENKSFLRSHGVEDETIEQAVPKTARERYAEQKALAEKQKYADSALGALVKIAHSQRSTWPSTLTSEEEIALEKWLEYATEKIPKVEG</sequence>
<evidence type="ECO:0000256" key="1">
    <source>
        <dbReference type="SAM" id="Phobius"/>
    </source>
</evidence>
<comment type="caution">
    <text evidence="2">The sequence shown here is derived from an EMBL/GenBank/DDBJ whole genome shotgun (WGS) entry which is preliminary data.</text>
</comment>
<accession>A0A9W7BUP8</accession>
<keyword evidence="1" id="KW-0472">Membrane</keyword>
<dbReference type="EMBL" id="BRXX01000154">
    <property type="protein sequence ID" value="GMH94440.1"/>
    <property type="molecule type" value="Genomic_DNA"/>
</dbReference>
<feature type="transmembrane region" description="Helical" evidence="1">
    <location>
        <begin position="12"/>
        <end position="33"/>
    </location>
</feature>
<protein>
    <submittedName>
        <fullName evidence="2">Uncharacterized protein</fullName>
    </submittedName>
</protein>
<reference evidence="3" key="1">
    <citation type="journal article" date="2023" name="Commun. Biol.">
        <title>Genome analysis of Parmales, the sister group of diatoms, reveals the evolutionary specialization of diatoms from phago-mixotrophs to photoautotrophs.</title>
        <authorList>
            <person name="Ban H."/>
            <person name="Sato S."/>
            <person name="Yoshikawa S."/>
            <person name="Yamada K."/>
            <person name="Nakamura Y."/>
            <person name="Ichinomiya M."/>
            <person name="Sato N."/>
            <person name="Blanc-Mathieu R."/>
            <person name="Endo H."/>
            <person name="Kuwata A."/>
            <person name="Ogata H."/>
        </authorList>
    </citation>
    <scope>NUCLEOTIDE SEQUENCE [LARGE SCALE GENOMIC DNA]</scope>
    <source>
        <strain evidence="3">NIES 3699</strain>
    </source>
</reference>